<dbReference type="SMART" id="SM00829">
    <property type="entry name" value="PKS_ER"/>
    <property type="match status" value="1"/>
</dbReference>
<reference evidence="9 10" key="1">
    <citation type="submission" date="2021-12" db="EMBL/GenBank/DDBJ databases">
        <title>Discovery of the Pendulisporaceae a myxobacterial family with distinct sporulation behavior and unique specialized metabolism.</title>
        <authorList>
            <person name="Garcia R."/>
            <person name="Popoff A."/>
            <person name="Bader C.D."/>
            <person name="Loehr J."/>
            <person name="Walesch S."/>
            <person name="Walt C."/>
            <person name="Boldt J."/>
            <person name="Bunk B."/>
            <person name="Haeckl F.J.F.P.J."/>
            <person name="Gunesch A.P."/>
            <person name="Birkelbach J."/>
            <person name="Nuebel U."/>
            <person name="Pietschmann T."/>
            <person name="Bach T."/>
            <person name="Mueller R."/>
        </authorList>
    </citation>
    <scope>NUCLEOTIDE SEQUENCE [LARGE SCALE GENOMIC DNA]</scope>
    <source>
        <strain evidence="9 10">MSr11954</strain>
    </source>
</reference>
<evidence type="ECO:0000313" key="9">
    <source>
        <dbReference type="EMBL" id="WXB18926.1"/>
    </source>
</evidence>
<sequence length="343" mass="36611">MRAAQVEAYGKPLRLTKVPDPKIDDPHDVIVRVAGAGVCRTDLHILEGRLEKAFAPALPYTPGHENAGWVHEVGKAVTHLKRGDPVIVHPAISCGHCDACRAGNDMHCTSFLLPGIHGIDGGYAELLKTSARALVKLADGTDPTRLAPYSDAGLTAIHAVKRLAPFTHAGSTVIVIGSGGLGHIAVQLLRVLTDARVVVLVPDGARYAFMEQFGPDAIYMTGDDGGVQAIAEDTKGKGAHVVLDLVGEGRVPSDAMRMLRKGGLYSIVGYGGNVTIEHLDMINRELTIQGNQIGTYTELCELMELDHRGSVRIESKVFPLDRAVDALEELRAGRILGRAVLVP</sequence>
<comment type="cofactor">
    <cofactor evidence="1 7">
        <name>Zn(2+)</name>
        <dbReference type="ChEBI" id="CHEBI:29105"/>
    </cofactor>
</comment>
<dbReference type="Gene3D" id="3.40.50.720">
    <property type="entry name" value="NAD(P)-binding Rossmann-like Domain"/>
    <property type="match status" value="1"/>
</dbReference>
<dbReference type="InterPro" id="IPR036291">
    <property type="entry name" value="NAD(P)-bd_dom_sf"/>
</dbReference>
<keyword evidence="10" id="KW-1185">Reference proteome</keyword>
<dbReference type="Gene3D" id="3.90.180.10">
    <property type="entry name" value="Medium-chain alcohol dehydrogenases, catalytic domain"/>
    <property type="match status" value="1"/>
</dbReference>
<dbReference type="EMBL" id="CP089984">
    <property type="protein sequence ID" value="WXB18926.1"/>
    <property type="molecule type" value="Genomic_DNA"/>
</dbReference>
<gene>
    <name evidence="9" type="ORF">LZC94_17015</name>
</gene>
<accession>A0ABZ2M8T1</accession>
<feature type="domain" description="Enoyl reductase (ER)" evidence="8">
    <location>
        <begin position="10"/>
        <end position="341"/>
    </location>
</feature>
<dbReference type="InterPro" id="IPR020843">
    <property type="entry name" value="ER"/>
</dbReference>
<comment type="similarity">
    <text evidence="2 7">Belongs to the zinc-containing alcohol dehydrogenase family.</text>
</comment>
<evidence type="ECO:0000313" key="10">
    <source>
        <dbReference type="Proteomes" id="UP001370348"/>
    </source>
</evidence>
<evidence type="ECO:0000256" key="1">
    <source>
        <dbReference type="ARBA" id="ARBA00001947"/>
    </source>
</evidence>
<dbReference type="Pfam" id="PF08240">
    <property type="entry name" value="ADH_N"/>
    <property type="match status" value="1"/>
</dbReference>
<organism evidence="9 10">
    <name type="scientific">Pendulispora albinea</name>
    <dbReference type="NCBI Taxonomy" id="2741071"/>
    <lineage>
        <taxon>Bacteria</taxon>
        <taxon>Pseudomonadati</taxon>
        <taxon>Myxococcota</taxon>
        <taxon>Myxococcia</taxon>
        <taxon>Myxococcales</taxon>
        <taxon>Sorangiineae</taxon>
        <taxon>Pendulisporaceae</taxon>
        <taxon>Pendulispora</taxon>
    </lineage>
</organism>
<dbReference type="PANTHER" id="PTHR42940:SF8">
    <property type="entry name" value="VACUOLAR PROTEIN SORTING-ASSOCIATED PROTEIN 11"/>
    <property type="match status" value="1"/>
</dbReference>
<dbReference type="Proteomes" id="UP001370348">
    <property type="component" value="Chromosome"/>
</dbReference>
<dbReference type="SUPFAM" id="SSF50129">
    <property type="entry name" value="GroES-like"/>
    <property type="match status" value="1"/>
</dbReference>
<evidence type="ECO:0000256" key="7">
    <source>
        <dbReference type="RuleBase" id="RU361277"/>
    </source>
</evidence>
<evidence type="ECO:0000256" key="4">
    <source>
        <dbReference type="ARBA" id="ARBA00022723"/>
    </source>
</evidence>
<dbReference type="CDD" id="cd05284">
    <property type="entry name" value="arabinose_DH_like"/>
    <property type="match status" value="1"/>
</dbReference>
<evidence type="ECO:0000256" key="5">
    <source>
        <dbReference type="ARBA" id="ARBA00022833"/>
    </source>
</evidence>
<dbReference type="PANTHER" id="PTHR42940">
    <property type="entry name" value="ALCOHOL DEHYDROGENASE 1-RELATED"/>
    <property type="match status" value="1"/>
</dbReference>
<dbReference type="EC" id="1.1.1.1" evidence="3"/>
<evidence type="ECO:0000256" key="3">
    <source>
        <dbReference type="ARBA" id="ARBA00013190"/>
    </source>
</evidence>
<dbReference type="InterPro" id="IPR013154">
    <property type="entry name" value="ADH-like_N"/>
</dbReference>
<keyword evidence="5 7" id="KW-0862">Zinc</keyword>
<name>A0ABZ2M8T1_9BACT</name>
<dbReference type="Pfam" id="PF00107">
    <property type="entry name" value="ADH_zinc_N"/>
    <property type="match status" value="1"/>
</dbReference>
<evidence type="ECO:0000259" key="8">
    <source>
        <dbReference type="SMART" id="SM00829"/>
    </source>
</evidence>
<keyword evidence="6" id="KW-0560">Oxidoreductase</keyword>
<protein>
    <recommendedName>
        <fullName evidence="3">alcohol dehydrogenase</fullName>
        <ecNumber evidence="3">1.1.1.1</ecNumber>
    </recommendedName>
</protein>
<dbReference type="InterPro" id="IPR013149">
    <property type="entry name" value="ADH-like_C"/>
</dbReference>
<evidence type="ECO:0000256" key="2">
    <source>
        <dbReference type="ARBA" id="ARBA00008072"/>
    </source>
</evidence>
<keyword evidence="4 7" id="KW-0479">Metal-binding</keyword>
<dbReference type="RefSeq" id="WP_394828551.1">
    <property type="nucleotide sequence ID" value="NZ_CP089984.1"/>
</dbReference>
<dbReference type="PROSITE" id="PS00059">
    <property type="entry name" value="ADH_ZINC"/>
    <property type="match status" value="1"/>
</dbReference>
<proteinExistence type="inferred from homology"/>
<evidence type="ECO:0000256" key="6">
    <source>
        <dbReference type="ARBA" id="ARBA00023002"/>
    </source>
</evidence>
<dbReference type="InterPro" id="IPR011032">
    <property type="entry name" value="GroES-like_sf"/>
</dbReference>
<dbReference type="SUPFAM" id="SSF51735">
    <property type="entry name" value="NAD(P)-binding Rossmann-fold domains"/>
    <property type="match status" value="1"/>
</dbReference>
<dbReference type="InterPro" id="IPR002328">
    <property type="entry name" value="ADH_Zn_CS"/>
</dbReference>